<accession>A0ACB8GNA7</accession>
<keyword evidence="1" id="KW-0251">Elongation factor</keyword>
<protein>
    <submittedName>
        <fullName evidence="1">Transcription elongation factor SPT5</fullName>
    </submittedName>
</protein>
<name>A0ACB8GNA7_PSICU</name>
<sequence length="1474" mass="164414">MSSYKCRRLDSLGNRTDINPFIDIEAAVSDDDESSEELDYKGGQLLNDNDEYSEDEERVAHSRLYHAMQNTDNADEWSDLLPMLLPSRMKIRPDNDIEPSSSQELIQKYGNPQPGGLGDNNYMPSATDIMYEIGCKVGRKEAVAFKIMQMSTNPTFPIILARSVFAQSSIPGRIYVEAPSMQHAHTLACLVRELNPTHLVRLSSERCMEILSHPPPSRPEDQSWVKVAGKRKAWTTYANATGLVFTFQGQKSVVLIPRPPDNIKKSHLDRIFQDGFIITDFDAIDLKYLSNVLPTSSELEQFRECPFVTTETLAQASKAISMTQLKRYDQVKIIGGEYLGLFGTVKSVSDAEVEVHIPSQGITQAVALHDLRAAFQIGDSVEVVEGDHKDLHGWVSDFDGRSVCIIAPEHEREVIVPIHTVIFYVPPAHATLRPRKRHSSKLGERDHNDVYIGLSVIVVGNNTFKGYYGIVKSTTPDGFADVELEARNQRVERIKISHLIIHNQEHINSAQDPGPSGGATPMPSTVASFLSPAWNPYSAIPVYSAVEIAELPSTVAHWLDTKYDKLKGLRLKVVDKSKGDHQVAMELLSLTDDTAHLALLGCTLTLPKSVLFPIHPVKKDDFVTPLEGDSMGIIFRIRSIDKDICVVYKYPVTRMKRGDTFPTFPTTSLIQIFPPSRGVKVNQGIEAVKKALDQFQLTEQRCLEVQAELRCYMDDIMRAYKSNEDLLFETQLEIARLRPNMPPKGSKKKKAVVNATVEGQEVEQGPSSVAENEPPQAPEADPNGRPIRSTRGLGGVNARQEKTSNIIFIDFEKAGKRKSRAANVDTSAMPENEMAPPLKKPRNGVTVVLHVGPPIQMQPRPTPSVAPWDVQQVQPSPRQSQGAPPPVQIQRAAQRNQEHSELDHAVQRPTAPIQRPAAPVQQPAHPVPRPVQHAAHPVPRPVQHAANPVQRYAAPAAENSVQYYDAPVQQPVHPVTQHAPVQQPVHPAAYNAHQEASISHQDEEEQQDYEGIEQEEDEEEEEGDSDGERRSEEASGDKCMQGIDEENIGDEEALQYVDGDEGYDDAGQDDEEPAAQLVDEVSDDEEERRARALLRQPSPHIVEVEDVLQEHRCRNRANKPPRPEALRKAAVSQGAVSQGLTRENNEASDDDEVLGEAHIAHKKSSTSSAREVSKHSVASFTGYWKDVLKIARKLMCLYVVEEVPFPTRENHLLVADGCVKMAVTVFERMNTDKVLPDKKKTLLDRNTAVTAFVYASTFRGRLKTMIRPLVKNAYGLEVPSEVIAANPNMFENQMGEIEYIKDRVAYWLLNGKYHRGVAKTRYHDVPFGHPFVKKICLDFFYHPTKGVAVPIKGLETKTDFFKTLLPHKAFALVASCIHNCLEEWRDEIDPARGGPCSGIEFKGEEYSLRYDACMLVAAEAEKDTLNQGPCLARLCREVAEEGCAIMRPTKNPPNPYRMTLHSIPQEELDYGPEG</sequence>
<comment type="caution">
    <text evidence="1">The sequence shown here is derived from an EMBL/GenBank/DDBJ whole genome shotgun (WGS) entry which is preliminary data.</text>
</comment>
<reference evidence="1" key="1">
    <citation type="submission" date="2021-10" db="EMBL/GenBank/DDBJ databases">
        <title>Psilocybe cubensis genome.</title>
        <authorList>
            <person name="Mckernan K.J."/>
            <person name="Crawford S."/>
            <person name="Trippe A."/>
            <person name="Kane L.T."/>
            <person name="Mclaughlin S."/>
        </authorList>
    </citation>
    <scope>NUCLEOTIDE SEQUENCE</scope>
    <source>
        <strain evidence="1">MGC-MH-2018</strain>
    </source>
</reference>
<gene>
    <name evidence="1" type="ORF">JR316_0011117</name>
</gene>
<keyword evidence="2" id="KW-1185">Reference proteome</keyword>
<organism evidence="1 2">
    <name type="scientific">Psilocybe cubensis</name>
    <name type="common">Psychedelic mushroom</name>
    <name type="synonym">Stropharia cubensis</name>
    <dbReference type="NCBI Taxonomy" id="181762"/>
    <lineage>
        <taxon>Eukaryota</taxon>
        <taxon>Fungi</taxon>
        <taxon>Dikarya</taxon>
        <taxon>Basidiomycota</taxon>
        <taxon>Agaricomycotina</taxon>
        <taxon>Agaricomycetes</taxon>
        <taxon>Agaricomycetidae</taxon>
        <taxon>Agaricales</taxon>
        <taxon>Agaricineae</taxon>
        <taxon>Strophariaceae</taxon>
        <taxon>Psilocybe</taxon>
    </lineage>
</organism>
<keyword evidence="1" id="KW-0648">Protein biosynthesis</keyword>
<evidence type="ECO:0000313" key="2">
    <source>
        <dbReference type="Proteomes" id="UP000664032"/>
    </source>
</evidence>
<evidence type="ECO:0000313" key="1">
    <source>
        <dbReference type="EMBL" id="KAH9477198.1"/>
    </source>
</evidence>
<dbReference type="EMBL" id="JAFIQS020000010">
    <property type="protein sequence ID" value="KAH9477198.1"/>
    <property type="molecule type" value="Genomic_DNA"/>
</dbReference>
<proteinExistence type="predicted"/>
<dbReference type="Proteomes" id="UP000664032">
    <property type="component" value="Unassembled WGS sequence"/>
</dbReference>